<keyword evidence="7" id="KW-1185">Reference proteome</keyword>
<dbReference type="Pfam" id="PF13407">
    <property type="entry name" value="Peripla_BP_4"/>
    <property type="match status" value="1"/>
</dbReference>
<comment type="caution">
    <text evidence="6">The sequence shown here is derived from an EMBL/GenBank/DDBJ whole genome shotgun (WGS) entry which is preliminary data.</text>
</comment>
<keyword evidence="4" id="KW-0472">Membrane</keyword>
<comment type="similarity">
    <text evidence="2">Belongs to the bacterial solute-binding protein 2 family.</text>
</comment>
<name>A0ABQ1Z4M2_9BACL</name>
<dbReference type="SUPFAM" id="SSF53822">
    <property type="entry name" value="Periplasmic binding protein-like I"/>
    <property type="match status" value="1"/>
</dbReference>
<dbReference type="PANTHER" id="PTHR46847">
    <property type="entry name" value="D-ALLOSE-BINDING PERIPLASMIC PROTEIN-RELATED"/>
    <property type="match status" value="1"/>
</dbReference>
<dbReference type="InterPro" id="IPR025997">
    <property type="entry name" value="SBP_2_dom"/>
</dbReference>
<dbReference type="PANTHER" id="PTHR46847:SF1">
    <property type="entry name" value="D-ALLOSE-BINDING PERIPLASMIC PROTEIN-RELATED"/>
    <property type="match status" value="1"/>
</dbReference>
<dbReference type="CDD" id="cd19969">
    <property type="entry name" value="PBP1_ABC_sugar_binding-like"/>
    <property type="match status" value="1"/>
</dbReference>
<keyword evidence="4" id="KW-0812">Transmembrane</keyword>
<dbReference type="EMBL" id="BMFU01000001">
    <property type="protein sequence ID" value="GGH47662.1"/>
    <property type="molecule type" value="Genomic_DNA"/>
</dbReference>
<protein>
    <submittedName>
        <fullName evidence="6">Sugar ABC transporter substrate-binding protein</fullName>
    </submittedName>
</protein>
<keyword evidence="4" id="KW-1133">Transmembrane helix</keyword>
<dbReference type="InterPro" id="IPR028082">
    <property type="entry name" value="Peripla_BP_I"/>
</dbReference>
<comment type="subcellular location">
    <subcellularLocation>
        <location evidence="1">Cell envelope</location>
    </subcellularLocation>
</comment>
<feature type="transmembrane region" description="Helical" evidence="4">
    <location>
        <begin position="28"/>
        <end position="45"/>
    </location>
</feature>
<evidence type="ECO:0000259" key="5">
    <source>
        <dbReference type="Pfam" id="PF13407"/>
    </source>
</evidence>
<gene>
    <name evidence="6" type="ORF">GCM10008014_11110</name>
</gene>
<evidence type="ECO:0000313" key="7">
    <source>
        <dbReference type="Proteomes" id="UP000652153"/>
    </source>
</evidence>
<evidence type="ECO:0000256" key="2">
    <source>
        <dbReference type="ARBA" id="ARBA00007639"/>
    </source>
</evidence>
<sequence>MIAFTIYNEVRGNRYRTLEEVNEMKKMLLVYVVLIAAFALYVLRFEYTSRVNSSWENRGLRGDLGETYMMITFQSGLEYWKSPLKGFEDAADALGVTVEYRGATRYDAKEQTTVIEQAIARKPAGIAISAIDPKSLIPAINKAVEADIPVILFDSDAPGSQAYSFLGTDNYKAGVTAADKMAELLGREGEVGVLTSPGQQNHEERTKGFRETIQQRYPLMHVVEVADGHGDTLKSRDETLRMMKAHPKLAGIFVTEATGGAGAGEAVQNAGNAQKLHIITFDTNKATLDLIKNGTISATIAQGTWNMGYWSLQYLFHLHHHLTVPAPSSSGENAPLPVTVDTGISVVTRSNVDDYYAK</sequence>
<evidence type="ECO:0000313" key="6">
    <source>
        <dbReference type="EMBL" id="GGH47662.1"/>
    </source>
</evidence>
<proteinExistence type="inferred from homology"/>
<evidence type="ECO:0000256" key="3">
    <source>
        <dbReference type="ARBA" id="ARBA00022729"/>
    </source>
</evidence>
<accession>A0ABQ1Z4M2</accession>
<evidence type="ECO:0000256" key="1">
    <source>
        <dbReference type="ARBA" id="ARBA00004196"/>
    </source>
</evidence>
<keyword evidence="3" id="KW-0732">Signal</keyword>
<reference evidence="7" key="1">
    <citation type="journal article" date="2019" name="Int. J. Syst. Evol. Microbiol.">
        <title>The Global Catalogue of Microorganisms (GCM) 10K type strain sequencing project: providing services to taxonomists for standard genome sequencing and annotation.</title>
        <authorList>
            <consortium name="The Broad Institute Genomics Platform"/>
            <consortium name="The Broad Institute Genome Sequencing Center for Infectious Disease"/>
            <person name="Wu L."/>
            <person name="Ma J."/>
        </authorList>
    </citation>
    <scope>NUCLEOTIDE SEQUENCE [LARGE SCALE GENOMIC DNA]</scope>
    <source>
        <strain evidence="7">CGMCC 1.12770</strain>
    </source>
</reference>
<evidence type="ECO:0000256" key="4">
    <source>
        <dbReference type="SAM" id="Phobius"/>
    </source>
</evidence>
<feature type="domain" description="Periplasmic binding protein" evidence="5">
    <location>
        <begin position="74"/>
        <end position="316"/>
    </location>
</feature>
<dbReference type="Gene3D" id="3.40.50.2300">
    <property type="match status" value="2"/>
</dbReference>
<organism evidence="6 7">
    <name type="scientific">Paenibacillus silvae</name>
    <dbReference type="NCBI Taxonomy" id="1325358"/>
    <lineage>
        <taxon>Bacteria</taxon>
        <taxon>Bacillati</taxon>
        <taxon>Bacillota</taxon>
        <taxon>Bacilli</taxon>
        <taxon>Bacillales</taxon>
        <taxon>Paenibacillaceae</taxon>
        <taxon>Paenibacillus</taxon>
    </lineage>
</organism>
<dbReference type="Proteomes" id="UP000652153">
    <property type="component" value="Unassembled WGS sequence"/>
</dbReference>